<dbReference type="EMBL" id="LANX01000001">
    <property type="protein sequence ID" value="KJV69447.1"/>
    <property type="molecule type" value="Genomic_DNA"/>
</dbReference>
<dbReference type="OrthoDB" id="9805716at2"/>
<dbReference type="Proteomes" id="UP000033562">
    <property type="component" value="Unassembled WGS sequence"/>
</dbReference>
<keyword evidence="9" id="KW-1185">Reference proteome</keyword>
<evidence type="ECO:0000256" key="3">
    <source>
        <dbReference type="ARBA" id="ARBA00022989"/>
    </source>
</evidence>
<gene>
    <name evidence="8" type="ORF">NLO413_0840</name>
</gene>
<accession>A0A0F3NP18</accession>
<dbReference type="GO" id="GO:0006754">
    <property type="term" value="P:ATP biosynthetic process"/>
    <property type="evidence" value="ECO:0007669"/>
    <property type="project" value="UniProtKB-KW"/>
</dbReference>
<keyword evidence="4 6" id="KW-0472">Membrane</keyword>
<dbReference type="STRING" id="1359163.NLO413_0840"/>
<dbReference type="GO" id="GO:0016020">
    <property type="term" value="C:membrane"/>
    <property type="evidence" value="ECO:0007669"/>
    <property type="project" value="UniProtKB-SubCell"/>
</dbReference>
<keyword evidence="2 6" id="KW-0812">Transmembrane</keyword>
<keyword evidence="5" id="KW-0066">ATP synthesis</keyword>
<comment type="caution">
    <text evidence="8">The sequence shown here is derived from an EMBL/GenBank/DDBJ whole genome shotgun (WGS) entry which is preliminary data.</text>
</comment>
<proteinExistence type="predicted"/>
<feature type="domain" description="ATP synthase YMF19-like N-terminal" evidence="7">
    <location>
        <begin position="5"/>
        <end position="65"/>
    </location>
</feature>
<keyword evidence="3 6" id="KW-1133">Transmembrane helix</keyword>
<name>A0A0F3NP18_9RICK</name>
<sequence>MDVIPQLDTSTYLSQLFWFIISFTSLYFVVSKLVIPKIEDLIRKRYAITQNSLNNSYNFCKILHDHINQQLFTLQSVNSVADHSINEALQESQYMMHNLKLTIHDELSKMFKLVDEQLQDTILSSRKELIQLSFEIALIYYNKLFNCNPDMQKLHNITLQLYKEKL</sequence>
<evidence type="ECO:0000256" key="6">
    <source>
        <dbReference type="SAM" id="Phobius"/>
    </source>
</evidence>
<dbReference type="RefSeq" id="WP_045809155.1">
    <property type="nucleotide sequence ID" value="NZ_LANX01000001.1"/>
</dbReference>
<evidence type="ECO:0000256" key="4">
    <source>
        <dbReference type="ARBA" id="ARBA00023136"/>
    </source>
</evidence>
<dbReference type="InterPro" id="IPR003319">
    <property type="entry name" value="YMF19-like_N"/>
</dbReference>
<reference evidence="8 9" key="1">
    <citation type="submission" date="2015-02" db="EMBL/GenBank/DDBJ databases">
        <title>Genome Sequencing of Rickettsiales.</title>
        <authorList>
            <person name="Daugherty S.C."/>
            <person name="Su Q."/>
            <person name="Abolude K."/>
            <person name="Beier-Sexton M."/>
            <person name="Carlyon J.A."/>
            <person name="Carter R."/>
            <person name="Day N.P."/>
            <person name="Dumler S.J."/>
            <person name="Dyachenko V."/>
            <person name="Godinez A."/>
            <person name="Kurtti T.J."/>
            <person name="Lichay M."/>
            <person name="Mullins K.E."/>
            <person name="Ott S."/>
            <person name="Pappas-Brown V."/>
            <person name="Paris D.H."/>
            <person name="Patel P."/>
            <person name="Richards A.L."/>
            <person name="Sadzewicz L."/>
            <person name="Sears K."/>
            <person name="Seidman D."/>
            <person name="Sengamalay N."/>
            <person name="Stenos J."/>
            <person name="Tallon L.J."/>
            <person name="Vincent G."/>
            <person name="Fraser C.M."/>
            <person name="Munderloh U."/>
            <person name="Dunning-Hotopp J.C."/>
        </authorList>
    </citation>
    <scope>NUCLEOTIDE SEQUENCE [LARGE SCALE GENOMIC DNA]</scope>
    <source>
        <strain evidence="8 9">RAC413</strain>
    </source>
</reference>
<feature type="transmembrane region" description="Helical" evidence="6">
    <location>
        <begin position="16"/>
        <end position="35"/>
    </location>
</feature>
<dbReference type="AlphaFoldDB" id="A0A0F3NP18"/>
<evidence type="ECO:0000313" key="8">
    <source>
        <dbReference type="EMBL" id="KJV69447.1"/>
    </source>
</evidence>
<evidence type="ECO:0000256" key="2">
    <source>
        <dbReference type="ARBA" id="ARBA00022692"/>
    </source>
</evidence>
<dbReference type="Pfam" id="PF02326">
    <property type="entry name" value="YMF19"/>
    <property type="match status" value="1"/>
</dbReference>
<organism evidence="8 9">
    <name type="scientific">Candidatus Neoehrlichia procyonis str. RAC413</name>
    <dbReference type="NCBI Taxonomy" id="1359163"/>
    <lineage>
        <taxon>Bacteria</taxon>
        <taxon>Pseudomonadati</taxon>
        <taxon>Pseudomonadota</taxon>
        <taxon>Alphaproteobacteria</taxon>
        <taxon>Rickettsiales</taxon>
        <taxon>Anaplasmataceae</taxon>
        <taxon>Candidatus Neoehrlichia</taxon>
    </lineage>
</organism>
<evidence type="ECO:0000256" key="1">
    <source>
        <dbReference type="ARBA" id="ARBA00004370"/>
    </source>
</evidence>
<evidence type="ECO:0000256" key="5">
    <source>
        <dbReference type="ARBA" id="ARBA00023310"/>
    </source>
</evidence>
<evidence type="ECO:0000313" key="9">
    <source>
        <dbReference type="Proteomes" id="UP000033562"/>
    </source>
</evidence>
<evidence type="ECO:0000259" key="7">
    <source>
        <dbReference type="Pfam" id="PF02326"/>
    </source>
</evidence>
<protein>
    <submittedName>
        <fullName evidence="8">ATP synthase B/B' CF family protein</fullName>
    </submittedName>
</protein>
<comment type="subcellular location">
    <subcellularLocation>
        <location evidence="1">Membrane</location>
    </subcellularLocation>
</comment>